<evidence type="ECO:0008006" key="3">
    <source>
        <dbReference type="Google" id="ProtNLM"/>
    </source>
</evidence>
<evidence type="ECO:0000313" key="1">
    <source>
        <dbReference type="EMBL" id="MFI7444958.1"/>
    </source>
</evidence>
<reference evidence="1 2" key="1">
    <citation type="submission" date="2024-10" db="EMBL/GenBank/DDBJ databases">
        <title>The Natural Products Discovery Center: Release of the First 8490 Sequenced Strains for Exploring Actinobacteria Biosynthetic Diversity.</title>
        <authorList>
            <person name="Kalkreuter E."/>
            <person name="Kautsar S.A."/>
            <person name="Yang D."/>
            <person name="Bader C.D."/>
            <person name="Teijaro C.N."/>
            <person name="Fluegel L."/>
            <person name="Davis C.M."/>
            <person name="Simpson J.R."/>
            <person name="Lauterbach L."/>
            <person name="Steele A.D."/>
            <person name="Gui C."/>
            <person name="Meng S."/>
            <person name="Li G."/>
            <person name="Viehrig K."/>
            <person name="Ye F."/>
            <person name="Su P."/>
            <person name="Kiefer A.F."/>
            <person name="Nichols A."/>
            <person name="Cepeda A.J."/>
            <person name="Yan W."/>
            <person name="Fan B."/>
            <person name="Jiang Y."/>
            <person name="Adhikari A."/>
            <person name="Zheng C.-J."/>
            <person name="Schuster L."/>
            <person name="Cowan T.M."/>
            <person name="Smanski M.J."/>
            <person name="Chevrette M.G."/>
            <person name="De Carvalho L.P.S."/>
            <person name="Shen B."/>
        </authorList>
    </citation>
    <scope>NUCLEOTIDE SEQUENCE [LARGE SCALE GENOMIC DNA]</scope>
    <source>
        <strain evidence="1 2">NPDC049503</strain>
    </source>
</reference>
<dbReference type="EMBL" id="JBITMB010000010">
    <property type="protein sequence ID" value="MFI7444958.1"/>
    <property type="molecule type" value="Genomic_DNA"/>
</dbReference>
<dbReference type="Proteomes" id="UP001612928">
    <property type="component" value="Unassembled WGS sequence"/>
</dbReference>
<gene>
    <name evidence="1" type="ORF">ACIBP5_33730</name>
</gene>
<evidence type="ECO:0000313" key="2">
    <source>
        <dbReference type="Proteomes" id="UP001612928"/>
    </source>
</evidence>
<organism evidence="1 2">
    <name type="scientific">Nonomuraea indica</name>
    <dbReference type="NCBI Taxonomy" id="1581193"/>
    <lineage>
        <taxon>Bacteria</taxon>
        <taxon>Bacillati</taxon>
        <taxon>Actinomycetota</taxon>
        <taxon>Actinomycetes</taxon>
        <taxon>Streptosporangiales</taxon>
        <taxon>Streptosporangiaceae</taxon>
        <taxon>Nonomuraea</taxon>
    </lineage>
</organism>
<name>A0ABW8AEY9_9ACTN</name>
<dbReference type="Gene3D" id="1.10.1200.10">
    <property type="entry name" value="ACP-like"/>
    <property type="match status" value="1"/>
</dbReference>
<keyword evidence="2" id="KW-1185">Reference proteome</keyword>
<protein>
    <recommendedName>
        <fullName evidence="3">Acyl carrier protein</fullName>
    </recommendedName>
</protein>
<dbReference type="SUPFAM" id="SSF47336">
    <property type="entry name" value="ACP-like"/>
    <property type="match status" value="1"/>
</dbReference>
<sequence length="82" mass="9365">MQDDRATIRDFVLRHVKDQELSDDQNIFASGYVSSLFVVQIVMFTENTLGVPVAEEDLDIENFLSVSSIHDFVTRKRNAPAY</sequence>
<dbReference type="RefSeq" id="WP_397025312.1">
    <property type="nucleotide sequence ID" value="NZ_JBITMB010000010.1"/>
</dbReference>
<proteinExistence type="predicted"/>
<dbReference type="InterPro" id="IPR036736">
    <property type="entry name" value="ACP-like_sf"/>
</dbReference>
<accession>A0ABW8AEY9</accession>
<comment type="caution">
    <text evidence="1">The sequence shown here is derived from an EMBL/GenBank/DDBJ whole genome shotgun (WGS) entry which is preliminary data.</text>
</comment>